<feature type="region of interest" description="Disordered" evidence="1">
    <location>
        <begin position="28"/>
        <end position="65"/>
    </location>
</feature>
<protein>
    <submittedName>
        <fullName evidence="2">Hypp1622 protein</fullName>
    </submittedName>
</protein>
<feature type="compositionally biased region" description="Polar residues" evidence="1">
    <location>
        <begin position="51"/>
        <end position="61"/>
    </location>
</feature>
<sequence length="150" mass="16276">MIVTTGGKGNEKGQRSDLGLLVPGCTAHARHQGAAGSRLQGRRREEGRFKGQSSMQDTSTRPPVITPLVFDHRAANDPTKPRDAAPPAHSLTADMNLASSRLFHAYPRGQRRAETDNTLPGPPYKPLRPELLWWSGLWGGKDASTAPVFS</sequence>
<proteinExistence type="predicted"/>
<reference evidence="2" key="1">
    <citation type="submission" date="2022-01" db="EMBL/GenBank/DDBJ databases">
        <authorList>
            <person name="Braso-Vives M."/>
        </authorList>
    </citation>
    <scope>NUCLEOTIDE SEQUENCE</scope>
</reference>
<dbReference type="AlphaFoldDB" id="A0A8J9ZMT2"/>
<evidence type="ECO:0000313" key="2">
    <source>
        <dbReference type="EMBL" id="CAH1256214.1"/>
    </source>
</evidence>
<dbReference type="Proteomes" id="UP000838412">
    <property type="component" value="Chromosome 3"/>
</dbReference>
<keyword evidence="3" id="KW-1185">Reference proteome</keyword>
<evidence type="ECO:0000256" key="1">
    <source>
        <dbReference type="SAM" id="MobiDB-lite"/>
    </source>
</evidence>
<evidence type="ECO:0000313" key="3">
    <source>
        <dbReference type="Proteomes" id="UP000838412"/>
    </source>
</evidence>
<dbReference type="OrthoDB" id="10552210at2759"/>
<dbReference type="EMBL" id="OV696688">
    <property type="protein sequence ID" value="CAH1256214.1"/>
    <property type="molecule type" value="Genomic_DNA"/>
</dbReference>
<accession>A0A8J9ZMT2</accession>
<organism evidence="2 3">
    <name type="scientific">Branchiostoma lanceolatum</name>
    <name type="common">Common lancelet</name>
    <name type="synonym">Amphioxus lanceolatum</name>
    <dbReference type="NCBI Taxonomy" id="7740"/>
    <lineage>
        <taxon>Eukaryota</taxon>
        <taxon>Metazoa</taxon>
        <taxon>Chordata</taxon>
        <taxon>Cephalochordata</taxon>
        <taxon>Leptocardii</taxon>
        <taxon>Amphioxiformes</taxon>
        <taxon>Branchiostomatidae</taxon>
        <taxon>Branchiostoma</taxon>
    </lineage>
</organism>
<name>A0A8J9ZMT2_BRALA</name>
<gene>
    <name evidence="2" type="primary">Hypp1622</name>
    <name evidence="2" type="ORF">BLAG_LOCUS14690</name>
</gene>